<accession>A0A7G9RKE1</accession>
<feature type="transmembrane region" description="Helical" evidence="1">
    <location>
        <begin position="169"/>
        <end position="187"/>
    </location>
</feature>
<feature type="transmembrane region" description="Helical" evidence="1">
    <location>
        <begin position="97"/>
        <end position="119"/>
    </location>
</feature>
<dbReference type="EMBL" id="CP060714">
    <property type="protein sequence ID" value="QNN56066.1"/>
    <property type="molecule type" value="Genomic_DNA"/>
</dbReference>
<feature type="transmembrane region" description="Helical" evidence="1">
    <location>
        <begin position="208"/>
        <end position="227"/>
    </location>
</feature>
<evidence type="ECO:0000313" key="3">
    <source>
        <dbReference type="EMBL" id="QNN56066.1"/>
    </source>
</evidence>
<proteinExistence type="predicted"/>
<dbReference type="KEGG" id="drg:H9K76_15960"/>
<feature type="transmembrane region" description="Helical" evidence="1">
    <location>
        <begin position="140"/>
        <end position="163"/>
    </location>
</feature>
<feature type="transmembrane region" description="Helical" evidence="1">
    <location>
        <begin position="6"/>
        <end position="31"/>
    </location>
</feature>
<gene>
    <name evidence="3" type="ORF">H9K76_15960</name>
</gene>
<dbReference type="PANTHER" id="PTHR42208">
    <property type="entry name" value="HEAVY METAL TRANSPORTER-RELATED"/>
    <property type="match status" value="1"/>
</dbReference>
<evidence type="ECO:0000259" key="2">
    <source>
        <dbReference type="Pfam" id="PF13386"/>
    </source>
</evidence>
<dbReference type="InterPro" id="IPR039447">
    <property type="entry name" value="UreH-like_TM_dom"/>
</dbReference>
<keyword evidence="1" id="KW-0472">Membrane</keyword>
<dbReference type="Proteomes" id="UP000515811">
    <property type="component" value="Chromosome"/>
</dbReference>
<reference evidence="3 4" key="1">
    <citation type="submission" date="2020-08" db="EMBL/GenBank/DDBJ databases">
        <title>Genome sequence of Diaphorobacter ruginosibacter DSM 27467T.</title>
        <authorList>
            <person name="Hyun D.-W."/>
            <person name="Bae J.-W."/>
        </authorList>
    </citation>
    <scope>NUCLEOTIDE SEQUENCE [LARGE SCALE GENOMIC DNA]</scope>
    <source>
        <strain evidence="3 4">DSM 27467</strain>
    </source>
</reference>
<dbReference type="PANTHER" id="PTHR42208:SF1">
    <property type="entry name" value="HEAVY METAL TRANSPORTER"/>
    <property type="match status" value="1"/>
</dbReference>
<keyword evidence="1" id="KW-1133">Transmembrane helix</keyword>
<keyword evidence="4" id="KW-1185">Reference proteome</keyword>
<dbReference type="AlphaFoldDB" id="A0A7G9RKE1"/>
<protein>
    <submittedName>
        <fullName evidence="3">Sulfite exporter TauE/SafE family protein</fullName>
    </submittedName>
</protein>
<sequence>MWALAWTAFLMGLLGGAHCLVMCSAPCGALLARGGKESAREQPVRFVRRRRLPWQSILFHGGRVAGYAALGALAAYAMDRLAWFSQGTSALRPIWTAMHIAIIAWGLMLVMRLQAPAWMERAGRGVWSRVKSAVDRPGGVLAVGCGWALMPCGFLYSAAMLAALSGGPLAGALAMSMFALASGLWLWTGHWGWLHFRERLTTPRMAAWGVRLSGIVLVALGATALWWGVVHQQQAPWCVT</sequence>
<evidence type="ECO:0000313" key="4">
    <source>
        <dbReference type="Proteomes" id="UP000515811"/>
    </source>
</evidence>
<feature type="domain" description="Urease accessory protein UreH-like transmembrane" evidence="2">
    <location>
        <begin position="7"/>
        <end position="222"/>
    </location>
</feature>
<dbReference type="RefSeq" id="WP_187596336.1">
    <property type="nucleotide sequence ID" value="NZ_CP060714.1"/>
</dbReference>
<feature type="transmembrane region" description="Helical" evidence="1">
    <location>
        <begin position="52"/>
        <end position="77"/>
    </location>
</feature>
<evidence type="ECO:0000256" key="1">
    <source>
        <dbReference type="SAM" id="Phobius"/>
    </source>
</evidence>
<organism evidence="3 4">
    <name type="scientific">Diaphorobacter ruginosibacter</name>
    <dbReference type="NCBI Taxonomy" id="1715720"/>
    <lineage>
        <taxon>Bacteria</taxon>
        <taxon>Pseudomonadati</taxon>
        <taxon>Pseudomonadota</taxon>
        <taxon>Betaproteobacteria</taxon>
        <taxon>Burkholderiales</taxon>
        <taxon>Comamonadaceae</taxon>
        <taxon>Diaphorobacter</taxon>
    </lineage>
</organism>
<name>A0A7G9RKE1_9BURK</name>
<dbReference type="Pfam" id="PF13386">
    <property type="entry name" value="DsbD_2"/>
    <property type="match status" value="1"/>
</dbReference>
<keyword evidence="1" id="KW-0812">Transmembrane</keyword>